<sequence>IIEEMRPQFRYNLISIKAVFTGVIMSSIVFRIFNGEAPIIEVGKLSDAPVNTLWLYLILGIIFGCVGPVFNSLVLRTQDMFQRFHGGEIKKWVLMGGAIGGLCGILGLIEPAAAGGGFNLIPIAAAGNFSVGLLLFIFITRVVTTLLCFSSGAPGGIFAPMLALGTLLGTAFGMAAAVLFPQYHLEAGTFAIAGMGALMAASVRAPLTGIVLVLEMTDNYQLILPMIITCLGATLLAQFLGGKPLYSTILARTLAKQDAEQAAKNQNAPADENT</sequence>
<evidence type="ECO:0000256" key="7">
    <source>
        <dbReference type="ARBA" id="ARBA00023173"/>
    </source>
</evidence>
<dbReference type="GO" id="GO:0005254">
    <property type="term" value="F:chloride channel activity"/>
    <property type="evidence" value="ECO:0007669"/>
    <property type="project" value="UniProtKB-KW"/>
</dbReference>
<dbReference type="GO" id="GO:0034707">
    <property type="term" value="C:chloride channel complex"/>
    <property type="evidence" value="ECO:0007669"/>
    <property type="project" value="UniProtKB-KW"/>
</dbReference>
<dbReference type="NCBIfam" id="NF003640">
    <property type="entry name" value="PRK05277.1"/>
    <property type="match status" value="1"/>
</dbReference>
<organism evidence="11">
    <name type="scientific">Salmonella typhimurium</name>
    <dbReference type="NCBI Taxonomy" id="90371"/>
    <lineage>
        <taxon>Bacteria</taxon>
        <taxon>Pseudomonadati</taxon>
        <taxon>Pseudomonadota</taxon>
        <taxon>Gammaproteobacteria</taxon>
        <taxon>Enterobacterales</taxon>
        <taxon>Enterobacteriaceae</taxon>
        <taxon>Salmonella</taxon>
    </lineage>
</organism>
<keyword evidence="6 10" id="KW-0472">Membrane</keyword>
<keyword evidence="5" id="KW-0406">Ion transport</keyword>
<feature type="transmembrane region" description="Helical" evidence="10">
    <location>
        <begin position="161"/>
        <end position="183"/>
    </location>
</feature>
<feature type="transmembrane region" description="Helical" evidence="10">
    <location>
        <begin position="221"/>
        <end position="240"/>
    </location>
</feature>
<evidence type="ECO:0000256" key="4">
    <source>
        <dbReference type="ARBA" id="ARBA00022989"/>
    </source>
</evidence>
<comment type="caution">
    <text evidence="11">The sequence shown here is derived from an EMBL/GenBank/DDBJ whole genome shotgun (WGS) entry which is preliminary data.</text>
</comment>
<accession>A0A708A2L0</accession>
<dbReference type="SUPFAM" id="SSF81340">
    <property type="entry name" value="Clc chloride channel"/>
    <property type="match status" value="1"/>
</dbReference>
<evidence type="ECO:0000256" key="5">
    <source>
        <dbReference type="ARBA" id="ARBA00023065"/>
    </source>
</evidence>
<proteinExistence type="predicted"/>
<dbReference type="Pfam" id="PF00654">
    <property type="entry name" value="Voltage_CLC"/>
    <property type="match status" value="1"/>
</dbReference>
<keyword evidence="7" id="KW-0869">Chloride channel</keyword>
<evidence type="ECO:0000256" key="3">
    <source>
        <dbReference type="ARBA" id="ARBA00022692"/>
    </source>
</evidence>
<feature type="transmembrane region" description="Helical" evidence="10">
    <location>
        <begin position="12"/>
        <end position="33"/>
    </location>
</feature>
<dbReference type="CDD" id="cd01031">
    <property type="entry name" value="EriC"/>
    <property type="match status" value="1"/>
</dbReference>
<dbReference type="AlphaFoldDB" id="A0A708A2L0"/>
<gene>
    <name evidence="11" type="primary">clcA</name>
    <name evidence="11" type="ORF">G0M33_15300</name>
</gene>
<dbReference type="PANTHER" id="PTHR43427">
    <property type="entry name" value="CHLORIDE CHANNEL PROTEIN CLC-E"/>
    <property type="match status" value="1"/>
</dbReference>
<dbReference type="EMBL" id="DAANKU010000035">
    <property type="protein sequence ID" value="HAD0284076.1"/>
    <property type="molecule type" value="Genomic_DNA"/>
</dbReference>
<keyword evidence="9" id="KW-0407">Ion channel</keyword>
<feature type="transmembrane region" description="Helical" evidence="10">
    <location>
        <begin position="92"/>
        <end position="109"/>
    </location>
</feature>
<reference evidence="11" key="2">
    <citation type="submission" date="2019-08" db="EMBL/GenBank/DDBJ databases">
        <authorList>
            <consortium name="NCBI Pathogen Detection Project"/>
        </authorList>
    </citation>
    <scope>NUCLEOTIDE SEQUENCE</scope>
    <source>
        <strain evidence="11">M2815013</strain>
    </source>
</reference>
<evidence type="ECO:0000313" key="11">
    <source>
        <dbReference type="EMBL" id="HAD0284076.1"/>
    </source>
</evidence>
<keyword evidence="8" id="KW-0868">Chloride</keyword>
<evidence type="ECO:0000256" key="10">
    <source>
        <dbReference type="SAM" id="Phobius"/>
    </source>
</evidence>
<feature type="transmembrane region" description="Helical" evidence="10">
    <location>
        <begin position="189"/>
        <end position="214"/>
    </location>
</feature>
<dbReference type="InterPro" id="IPR050368">
    <property type="entry name" value="ClC-type_chloride_channel"/>
</dbReference>
<keyword evidence="3 10" id="KW-0812">Transmembrane</keyword>
<keyword evidence="4 10" id="KW-1133">Transmembrane helix</keyword>
<dbReference type="PANTHER" id="PTHR43427:SF6">
    <property type="entry name" value="CHLORIDE CHANNEL PROTEIN CLC-E"/>
    <property type="match status" value="1"/>
</dbReference>
<feature type="transmembrane region" description="Helical" evidence="10">
    <location>
        <begin position="129"/>
        <end position="149"/>
    </location>
</feature>
<comment type="subcellular location">
    <subcellularLocation>
        <location evidence="1">Membrane</location>
        <topology evidence="1">Multi-pass membrane protein</topology>
    </subcellularLocation>
</comment>
<dbReference type="InterPro" id="IPR001807">
    <property type="entry name" value="ClC"/>
</dbReference>
<feature type="transmembrane region" description="Helical" evidence="10">
    <location>
        <begin position="53"/>
        <end position="71"/>
    </location>
</feature>
<dbReference type="Gene3D" id="1.10.3080.10">
    <property type="entry name" value="Clc chloride channel"/>
    <property type="match status" value="1"/>
</dbReference>
<protein>
    <submittedName>
        <fullName evidence="11">H(+)/Cl(-) exchange transporter ClcA</fullName>
    </submittedName>
</protein>
<evidence type="ECO:0000256" key="2">
    <source>
        <dbReference type="ARBA" id="ARBA00022448"/>
    </source>
</evidence>
<evidence type="ECO:0000256" key="1">
    <source>
        <dbReference type="ARBA" id="ARBA00004141"/>
    </source>
</evidence>
<reference evidence="11" key="1">
    <citation type="journal article" date="2018" name="Genome Biol.">
        <title>SKESA: strategic k-mer extension for scrupulous assemblies.</title>
        <authorList>
            <person name="Souvorov A."/>
            <person name="Agarwala R."/>
            <person name="Lipman D.J."/>
        </authorList>
    </citation>
    <scope>NUCLEOTIDE SEQUENCE</scope>
    <source>
        <strain evidence="11">M2815013</strain>
    </source>
</reference>
<evidence type="ECO:0000256" key="9">
    <source>
        <dbReference type="ARBA" id="ARBA00023303"/>
    </source>
</evidence>
<evidence type="ECO:0000256" key="6">
    <source>
        <dbReference type="ARBA" id="ARBA00023136"/>
    </source>
</evidence>
<evidence type="ECO:0000256" key="8">
    <source>
        <dbReference type="ARBA" id="ARBA00023214"/>
    </source>
</evidence>
<feature type="non-terminal residue" evidence="11">
    <location>
        <position position="1"/>
    </location>
</feature>
<name>A0A708A2L0_SALTM</name>
<dbReference type="InterPro" id="IPR014743">
    <property type="entry name" value="Cl-channel_core"/>
</dbReference>
<keyword evidence="2" id="KW-0813">Transport</keyword>